<feature type="domain" description="Solute-binding protein family 3/N-terminal" evidence="6">
    <location>
        <begin position="41"/>
        <end position="282"/>
    </location>
</feature>
<dbReference type="InterPro" id="IPR018313">
    <property type="entry name" value="SBP_3_CS"/>
</dbReference>
<evidence type="ECO:0000256" key="1">
    <source>
        <dbReference type="ARBA" id="ARBA00004196"/>
    </source>
</evidence>
<keyword evidence="3 5" id="KW-0732">Signal</keyword>
<comment type="similarity">
    <text evidence="2 4">Belongs to the bacterial solute-binding protein 3 family.</text>
</comment>
<dbReference type="SUPFAM" id="SSF53850">
    <property type="entry name" value="Periplasmic binding protein-like II"/>
    <property type="match status" value="1"/>
</dbReference>
<evidence type="ECO:0000256" key="5">
    <source>
        <dbReference type="SAM" id="SignalP"/>
    </source>
</evidence>
<dbReference type="PANTHER" id="PTHR35936:SF17">
    <property type="entry name" value="ARGININE-BINDING EXTRACELLULAR PROTEIN ARTP"/>
    <property type="match status" value="1"/>
</dbReference>
<dbReference type="PATRIC" id="fig|1549858.7.peg.152"/>
<proteinExistence type="inferred from homology"/>
<reference evidence="7 8" key="1">
    <citation type="submission" date="2015-01" db="EMBL/GenBank/DDBJ databases">
        <title>Genome of Sphingomonas taxi strain 30a.</title>
        <authorList>
            <person name="Eevers N."/>
            <person name="Van Hamme J."/>
            <person name="Bottos E."/>
            <person name="Weyens N."/>
            <person name="Vangronsveld J."/>
        </authorList>
    </citation>
    <scope>NUCLEOTIDE SEQUENCE [LARGE SCALE GENOMIC DNA]</scope>
    <source>
        <strain evidence="7 8">30a</strain>
    </source>
</reference>
<dbReference type="Proteomes" id="UP000033203">
    <property type="component" value="Unassembled WGS sequence"/>
</dbReference>
<dbReference type="GO" id="GO:0030313">
    <property type="term" value="C:cell envelope"/>
    <property type="evidence" value="ECO:0007669"/>
    <property type="project" value="UniProtKB-SubCell"/>
</dbReference>
<feature type="signal peptide" evidence="5">
    <location>
        <begin position="1"/>
        <end position="30"/>
    </location>
</feature>
<sequence length="288" mass="30265">MSGASPRAPTRRAMIAGALAAAFAPVGAMARGLDRITAAGVVRIAVYRDFEPWSWKGADGTVMGIDIDLGRAIAKALGVRAEIVDFLADEDVGDDLRNMVWRGSLVGGQTCDIMMHVPVDRQLARANDRAVIGAPYYREGFLMACGVDTDCEVAPAAFKGKRLVAELDSVPDFYFSGSFGGVLRTDTRHLMSGAAAVDAVKTGEADVVLATRAQIEHALAAGAPRVKTRKGPLPALPSAGWDVGLAVKDDSRDLADRLDRIVAGLRSDGTVAAILARHGVSDRAPLAT</sequence>
<feature type="chain" id="PRO_5002232000" evidence="5">
    <location>
        <begin position="31"/>
        <end position="288"/>
    </location>
</feature>
<dbReference type="PANTHER" id="PTHR35936">
    <property type="entry name" value="MEMBRANE-BOUND LYTIC MUREIN TRANSGLYCOSYLASE F"/>
    <property type="match status" value="1"/>
</dbReference>
<protein>
    <submittedName>
        <fullName evidence="7">ABC transporter substrate-binding protein</fullName>
    </submittedName>
</protein>
<dbReference type="Gene3D" id="3.40.190.10">
    <property type="entry name" value="Periplasmic binding protein-like II"/>
    <property type="match status" value="3"/>
</dbReference>
<evidence type="ECO:0000256" key="3">
    <source>
        <dbReference type="ARBA" id="ARBA00022729"/>
    </source>
</evidence>
<dbReference type="EMBL" id="JXTP01000018">
    <property type="protein sequence ID" value="KIU29338.1"/>
    <property type="molecule type" value="Genomic_DNA"/>
</dbReference>
<accession>A0A0D1K6U1</accession>
<comment type="caution">
    <text evidence="7">The sequence shown here is derived from an EMBL/GenBank/DDBJ whole genome shotgun (WGS) entry which is preliminary data.</text>
</comment>
<evidence type="ECO:0000256" key="2">
    <source>
        <dbReference type="ARBA" id="ARBA00010333"/>
    </source>
</evidence>
<name>A0A0D1K6U1_9SPHN</name>
<dbReference type="AlphaFoldDB" id="A0A0D1K6U1"/>
<organism evidence="7 8">
    <name type="scientific">Sphingomonas melonis</name>
    <dbReference type="NCBI Taxonomy" id="152682"/>
    <lineage>
        <taxon>Bacteria</taxon>
        <taxon>Pseudomonadati</taxon>
        <taxon>Pseudomonadota</taxon>
        <taxon>Alphaproteobacteria</taxon>
        <taxon>Sphingomonadales</taxon>
        <taxon>Sphingomonadaceae</taxon>
        <taxon>Sphingomonas</taxon>
    </lineage>
</organism>
<evidence type="ECO:0000256" key="4">
    <source>
        <dbReference type="RuleBase" id="RU003744"/>
    </source>
</evidence>
<evidence type="ECO:0000313" key="8">
    <source>
        <dbReference type="Proteomes" id="UP000033203"/>
    </source>
</evidence>
<dbReference type="InterPro" id="IPR001638">
    <property type="entry name" value="Solute-binding_3/MltF_N"/>
</dbReference>
<dbReference type="PROSITE" id="PS01039">
    <property type="entry name" value="SBP_BACTERIAL_3"/>
    <property type="match status" value="1"/>
</dbReference>
<comment type="subcellular location">
    <subcellularLocation>
        <location evidence="1">Cell envelope</location>
    </subcellularLocation>
</comment>
<evidence type="ECO:0000259" key="6">
    <source>
        <dbReference type="SMART" id="SM00062"/>
    </source>
</evidence>
<gene>
    <name evidence="7" type="ORF">SR41_04870</name>
</gene>
<dbReference type="SMART" id="SM00062">
    <property type="entry name" value="PBPb"/>
    <property type="match status" value="1"/>
</dbReference>
<evidence type="ECO:0000313" key="7">
    <source>
        <dbReference type="EMBL" id="KIU29338.1"/>
    </source>
</evidence>
<dbReference type="Pfam" id="PF00497">
    <property type="entry name" value="SBP_bac_3"/>
    <property type="match status" value="1"/>
</dbReference>